<dbReference type="PROSITE" id="PS50043">
    <property type="entry name" value="HTH_LUXR_2"/>
    <property type="match status" value="1"/>
</dbReference>
<keyword evidence="2" id="KW-0238">DNA-binding</keyword>
<accession>A0A848KW45</accession>
<dbReference type="InterPro" id="IPR036388">
    <property type="entry name" value="WH-like_DNA-bd_sf"/>
</dbReference>
<keyword evidence="3" id="KW-0804">Transcription</keyword>
<dbReference type="SUPFAM" id="SSF46894">
    <property type="entry name" value="C-terminal effector domain of the bipartite response regulators"/>
    <property type="match status" value="1"/>
</dbReference>
<evidence type="ECO:0000313" key="5">
    <source>
        <dbReference type="EMBL" id="NMO02287.1"/>
    </source>
</evidence>
<dbReference type="InterPro" id="IPR000792">
    <property type="entry name" value="Tscrpt_reg_LuxR_C"/>
</dbReference>
<dbReference type="SMART" id="SM00421">
    <property type="entry name" value="HTH_LUXR"/>
    <property type="match status" value="1"/>
</dbReference>
<dbReference type="InterPro" id="IPR029016">
    <property type="entry name" value="GAF-like_dom_sf"/>
</dbReference>
<evidence type="ECO:0000256" key="1">
    <source>
        <dbReference type="ARBA" id="ARBA00023015"/>
    </source>
</evidence>
<dbReference type="GO" id="GO:0003677">
    <property type="term" value="F:DNA binding"/>
    <property type="evidence" value="ECO:0007669"/>
    <property type="project" value="UniProtKB-KW"/>
</dbReference>
<dbReference type="Gene3D" id="3.30.450.40">
    <property type="match status" value="1"/>
</dbReference>
<evidence type="ECO:0000256" key="3">
    <source>
        <dbReference type="ARBA" id="ARBA00023163"/>
    </source>
</evidence>
<dbReference type="PANTHER" id="PTHR44688">
    <property type="entry name" value="DNA-BINDING TRANSCRIPTIONAL ACTIVATOR DEVR_DOSR"/>
    <property type="match status" value="1"/>
</dbReference>
<keyword evidence="6" id="KW-1185">Reference proteome</keyword>
<dbReference type="Pfam" id="PF01590">
    <property type="entry name" value="GAF"/>
    <property type="match status" value="1"/>
</dbReference>
<evidence type="ECO:0000256" key="2">
    <source>
        <dbReference type="ARBA" id="ARBA00023125"/>
    </source>
</evidence>
<dbReference type="InterPro" id="IPR003018">
    <property type="entry name" value="GAF"/>
</dbReference>
<proteinExistence type="predicted"/>
<dbReference type="CDD" id="cd06170">
    <property type="entry name" value="LuxR_C_like"/>
    <property type="match status" value="1"/>
</dbReference>
<dbReference type="AlphaFoldDB" id="A0A848KW45"/>
<sequence>MPQSITTAQIAHSSSRTRRELDEVADLLGIPQVPAESVDAALAAARRRAEQEVSRPTLSDDRRLAACRALYRVHQLQTQRLRDDATSAIRSVGEVRHTVDDLLQSTTSDLITEIPARVCRGLSFGRAMLSSVHAAVWLPKHLHFESDDGPDNTAFRSYVTGAQISLADAPLESSVVRTRTPSMTSQPDSDRRTFKEIVAVAHTVGYVVAPIVSQGRVIAILHVDRPTDRQISATDLSLVAALSECLSSVFERAILADRLARSSTRVDEMFGDITAELTALDDVAGPRATSPIVAPVSAARPDISADVLTSREREVLGHIAIGATNAQIARSLVISEETVKSHVKQITRKLGTSTRSAAVARFVQIGGRLSAKAPA</sequence>
<dbReference type="PANTHER" id="PTHR44688:SF16">
    <property type="entry name" value="DNA-BINDING TRANSCRIPTIONAL ACTIVATOR DEVR_DOSR"/>
    <property type="match status" value="1"/>
</dbReference>
<keyword evidence="1" id="KW-0805">Transcription regulation</keyword>
<organism evidence="5 6">
    <name type="scientific">Gordonia asplenii</name>
    <dbReference type="NCBI Taxonomy" id="2725283"/>
    <lineage>
        <taxon>Bacteria</taxon>
        <taxon>Bacillati</taxon>
        <taxon>Actinomycetota</taxon>
        <taxon>Actinomycetes</taxon>
        <taxon>Mycobacteriales</taxon>
        <taxon>Gordoniaceae</taxon>
        <taxon>Gordonia</taxon>
    </lineage>
</organism>
<comment type="caution">
    <text evidence="5">The sequence shown here is derived from an EMBL/GenBank/DDBJ whole genome shotgun (WGS) entry which is preliminary data.</text>
</comment>
<dbReference type="EMBL" id="JABBNB010000013">
    <property type="protein sequence ID" value="NMO02287.1"/>
    <property type="molecule type" value="Genomic_DNA"/>
</dbReference>
<feature type="domain" description="HTH luxR-type" evidence="4">
    <location>
        <begin position="301"/>
        <end position="366"/>
    </location>
</feature>
<dbReference type="Proteomes" id="UP000550729">
    <property type="component" value="Unassembled WGS sequence"/>
</dbReference>
<dbReference type="InterPro" id="IPR016032">
    <property type="entry name" value="Sig_transdc_resp-reg_C-effctor"/>
</dbReference>
<dbReference type="RefSeq" id="WP_170194798.1">
    <property type="nucleotide sequence ID" value="NZ_JABBNB010000013.1"/>
</dbReference>
<reference evidence="5 6" key="1">
    <citation type="submission" date="2020-04" db="EMBL/GenBank/DDBJ databases">
        <title>Gordonia sp. nov. TBRC 11910.</title>
        <authorList>
            <person name="Suriyachadkun C."/>
        </authorList>
    </citation>
    <scope>NUCLEOTIDE SEQUENCE [LARGE SCALE GENOMIC DNA]</scope>
    <source>
        <strain evidence="5 6">TBRC 11910</strain>
    </source>
</reference>
<dbReference type="Pfam" id="PF00196">
    <property type="entry name" value="GerE"/>
    <property type="match status" value="1"/>
</dbReference>
<dbReference type="SUPFAM" id="SSF55781">
    <property type="entry name" value="GAF domain-like"/>
    <property type="match status" value="1"/>
</dbReference>
<protein>
    <submittedName>
        <fullName evidence="5">LuxR family transcriptional regulator</fullName>
    </submittedName>
</protein>
<evidence type="ECO:0000259" key="4">
    <source>
        <dbReference type="PROSITE" id="PS50043"/>
    </source>
</evidence>
<dbReference type="SMART" id="SM00065">
    <property type="entry name" value="GAF"/>
    <property type="match status" value="1"/>
</dbReference>
<evidence type="ECO:0000313" key="6">
    <source>
        <dbReference type="Proteomes" id="UP000550729"/>
    </source>
</evidence>
<dbReference type="GO" id="GO:0006355">
    <property type="term" value="P:regulation of DNA-templated transcription"/>
    <property type="evidence" value="ECO:0007669"/>
    <property type="project" value="InterPro"/>
</dbReference>
<dbReference type="PRINTS" id="PR00038">
    <property type="entry name" value="HTHLUXR"/>
</dbReference>
<gene>
    <name evidence="5" type="ORF">HH308_13795</name>
</gene>
<dbReference type="Gene3D" id="1.10.10.10">
    <property type="entry name" value="Winged helix-like DNA-binding domain superfamily/Winged helix DNA-binding domain"/>
    <property type="match status" value="1"/>
</dbReference>
<name>A0A848KW45_9ACTN</name>